<dbReference type="EMBL" id="PQLX01000005">
    <property type="protein sequence ID" value="POU64409.1"/>
    <property type="molecule type" value="Genomic_DNA"/>
</dbReference>
<dbReference type="Pfam" id="PF07729">
    <property type="entry name" value="FCD"/>
    <property type="match status" value="1"/>
</dbReference>
<name>A0A2S4RVM9_CITAM</name>
<dbReference type="PRINTS" id="PR00035">
    <property type="entry name" value="HTHGNTR"/>
</dbReference>
<dbReference type="InterPro" id="IPR036390">
    <property type="entry name" value="WH_DNA-bd_sf"/>
</dbReference>
<dbReference type="SUPFAM" id="SSF46785">
    <property type="entry name" value="Winged helix' DNA-binding domain"/>
    <property type="match status" value="1"/>
</dbReference>
<dbReference type="InterPro" id="IPR008920">
    <property type="entry name" value="TF_FadR/GntR_C"/>
</dbReference>
<evidence type="ECO:0000259" key="4">
    <source>
        <dbReference type="PROSITE" id="PS50949"/>
    </source>
</evidence>
<keyword evidence="1" id="KW-0805">Transcription regulation</keyword>
<organism evidence="5 6">
    <name type="scientific">Citrobacter amalonaticus</name>
    <dbReference type="NCBI Taxonomy" id="35703"/>
    <lineage>
        <taxon>Bacteria</taxon>
        <taxon>Pseudomonadati</taxon>
        <taxon>Pseudomonadota</taxon>
        <taxon>Gammaproteobacteria</taxon>
        <taxon>Enterobacterales</taxon>
        <taxon>Enterobacteriaceae</taxon>
        <taxon>Citrobacter</taxon>
    </lineage>
</organism>
<dbReference type="SUPFAM" id="SSF48008">
    <property type="entry name" value="GntR ligand-binding domain-like"/>
    <property type="match status" value="1"/>
</dbReference>
<proteinExistence type="predicted"/>
<keyword evidence="3" id="KW-0804">Transcription</keyword>
<accession>A0A2S4RVM9</accession>
<dbReference type="InterPro" id="IPR000524">
    <property type="entry name" value="Tscrpt_reg_HTH_GntR"/>
</dbReference>
<evidence type="ECO:0000256" key="2">
    <source>
        <dbReference type="ARBA" id="ARBA00023125"/>
    </source>
</evidence>
<dbReference type="SMART" id="SM00345">
    <property type="entry name" value="HTH_GNTR"/>
    <property type="match status" value="1"/>
</dbReference>
<comment type="caution">
    <text evidence="5">The sequence shown here is derived from an EMBL/GenBank/DDBJ whole genome shotgun (WGS) entry which is preliminary data.</text>
</comment>
<dbReference type="CDD" id="cd07377">
    <property type="entry name" value="WHTH_GntR"/>
    <property type="match status" value="1"/>
</dbReference>
<protein>
    <submittedName>
        <fullName evidence="5">GntR family transcriptional regulator</fullName>
    </submittedName>
</protein>
<dbReference type="Gene3D" id="1.10.10.10">
    <property type="entry name" value="Winged helix-like DNA-binding domain superfamily/Winged helix DNA-binding domain"/>
    <property type="match status" value="1"/>
</dbReference>
<keyword evidence="2" id="KW-0238">DNA-binding</keyword>
<sequence length="219" mass="24681">MNINPIVKMPAEEQATNALREFIVSGQIPQGTRITEAMLSEKLNLSRSTVRTALHLLTREGLVRLKPYSGWMITMLTEKDIWELCTLRSAIERLGARLAAEFIDANNNSERLKLAFKHFTQTCASNDYATIAESDLGLHEVIIELSGNQRLQEQYKLIKRQTLLFIRSSNDLIPDSTEILNQHKPIVEAILSGNIELAGKLSEEHNIEEGKKLISNIAM</sequence>
<dbReference type="PROSITE" id="PS50949">
    <property type="entry name" value="HTH_GNTR"/>
    <property type="match status" value="1"/>
</dbReference>
<evidence type="ECO:0000256" key="1">
    <source>
        <dbReference type="ARBA" id="ARBA00023015"/>
    </source>
</evidence>
<evidence type="ECO:0000313" key="6">
    <source>
        <dbReference type="Proteomes" id="UP000237003"/>
    </source>
</evidence>
<feature type="domain" description="HTH gntR-type" evidence="4">
    <location>
        <begin position="9"/>
        <end position="76"/>
    </location>
</feature>
<dbReference type="Proteomes" id="UP000237003">
    <property type="component" value="Unassembled WGS sequence"/>
</dbReference>
<reference evidence="5 6" key="1">
    <citation type="submission" date="2018-01" db="EMBL/GenBank/DDBJ databases">
        <title>Complete genome sequences of 14 Citrobacter spp. isolated from plant in Canada.</title>
        <authorList>
            <person name="Bhandare S.G."/>
            <person name="Colavecchio A."/>
            <person name="Jeukens J."/>
            <person name="Emond-Rheault J.-G."/>
            <person name="Freschi L."/>
            <person name="Hamel J."/>
            <person name="Kukavica-Ibrulj I."/>
            <person name="Levesque R."/>
            <person name="Goodridge L."/>
        </authorList>
    </citation>
    <scope>NUCLEOTIDE SEQUENCE [LARGE SCALE GENOMIC DNA]</scope>
    <source>
        <strain evidence="5 6">S1285</strain>
    </source>
</reference>
<dbReference type="PANTHER" id="PTHR43537:SF5">
    <property type="entry name" value="UXU OPERON TRANSCRIPTIONAL REGULATOR"/>
    <property type="match status" value="1"/>
</dbReference>
<dbReference type="GO" id="GO:0003700">
    <property type="term" value="F:DNA-binding transcription factor activity"/>
    <property type="evidence" value="ECO:0007669"/>
    <property type="project" value="InterPro"/>
</dbReference>
<evidence type="ECO:0000313" key="5">
    <source>
        <dbReference type="EMBL" id="POU64409.1"/>
    </source>
</evidence>
<dbReference type="InterPro" id="IPR036388">
    <property type="entry name" value="WH-like_DNA-bd_sf"/>
</dbReference>
<dbReference type="SMART" id="SM00895">
    <property type="entry name" value="FCD"/>
    <property type="match status" value="1"/>
</dbReference>
<dbReference type="AlphaFoldDB" id="A0A2S4RVM9"/>
<dbReference type="RefSeq" id="WP_103777053.1">
    <property type="nucleotide sequence ID" value="NZ_PQLX01000005.1"/>
</dbReference>
<dbReference type="OrthoDB" id="9784545at2"/>
<dbReference type="GO" id="GO:0003677">
    <property type="term" value="F:DNA binding"/>
    <property type="evidence" value="ECO:0007669"/>
    <property type="project" value="UniProtKB-KW"/>
</dbReference>
<evidence type="ECO:0000256" key="3">
    <source>
        <dbReference type="ARBA" id="ARBA00023163"/>
    </source>
</evidence>
<gene>
    <name evidence="5" type="ORF">C3430_14545</name>
</gene>
<dbReference type="PANTHER" id="PTHR43537">
    <property type="entry name" value="TRANSCRIPTIONAL REGULATOR, GNTR FAMILY"/>
    <property type="match status" value="1"/>
</dbReference>
<dbReference type="Gene3D" id="1.20.120.530">
    <property type="entry name" value="GntR ligand-binding domain-like"/>
    <property type="match status" value="1"/>
</dbReference>
<dbReference type="Pfam" id="PF00392">
    <property type="entry name" value="GntR"/>
    <property type="match status" value="1"/>
</dbReference>
<dbReference type="InterPro" id="IPR011711">
    <property type="entry name" value="GntR_C"/>
</dbReference>